<dbReference type="Pfam" id="PF20256">
    <property type="entry name" value="MoCoBD_2"/>
    <property type="match status" value="1"/>
</dbReference>
<dbReference type="InterPro" id="IPR046867">
    <property type="entry name" value="AldOxase/xan_DH_MoCoBD2"/>
</dbReference>
<dbReference type="Gene3D" id="3.90.1170.50">
    <property type="entry name" value="Aldehyde oxidase/xanthine dehydrogenase, a/b hammerhead"/>
    <property type="match status" value="1"/>
</dbReference>
<evidence type="ECO:0000259" key="1">
    <source>
        <dbReference type="SMART" id="SM01008"/>
    </source>
</evidence>
<organism evidence="2 3">
    <name type="scientific">Sphingomonas naphthae</name>
    <dbReference type="NCBI Taxonomy" id="1813468"/>
    <lineage>
        <taxon>Bacteria</taxon>
        <taxon>Pseudomonadati</taxon>
        <taxon>Pseudomonadota</taxon>
        <taxon>Alphaproteobacteria</taxon>
        <taxon>Sphingomonadales</taxon>
        <taxon>Sphingomonadaceae</taxon>
        <taxon>Sphingomonas</taxon>
    </lineage>
</organism>
<dbReference type="EMBL" id="CP117411">
    <property type="protein sequence ID" value="WCT73802.1"/>
    <property type="molecule type" value="Genomic_DNA"/>
</dbReference>
<dbReference type="InterPro" id="IPR008274">
    <property type="entry name" value="AldOxase/xan_DH_MoCoBD1"/>
</dbReference>
<accession>A0ABY7TKN6</accession>
<dbReference type="SUPFAM" id="SSF54665">
    <property type="entry name" value="CO dehydrogenase molybdoprotein N-domain-like"/>
    <property type="match status" value="1"/>
</dbReference>
<dbReference type="SUPFAM" id="SSF56003">
    <property type="entry name" value="Molybdenum cofactor-binding domain"/>
    <property type="match status" value="1"/>
</dbReference>
<dbReference type="RefSeq" id="WP_273688320.1">
    <property type="nucleotide sequence ID" value="NZ_CP117411.1"/>
</dbReference>
<name>A0ABY7TKN6_9SPHN</name>
<protein>
    <submittedName>
        <fullName evidence="2">Xanthine dehydrogenase family protein molybdopterin-binding subunit</fullName>
    </submittedName>
</protein>
<keyword evidence="3" id="KW-1185">Reference proteome</keyword>
<evidence type="ECO:0000313" key="2">
    <source>
        <dbReference type="EMBL" id="WCT73802.1"/>
    </source>
</evidence>
<proteinExistence type="predicted"/>
<dbReference type="Pfam" id="PF01315">
    <property type="entry name" value="Ald_Xan_dh_C"/>
    <property type="match status" value="1"/>
</dbReference>
<evidence type="ECO:0000313" key="3">
    <source>
        <dbReference type="Proteomes" id="UP001220395"/>
    </source>
</evidence>
<gene>
    <name evidence="2" type="ORF">PQ455_00795</name>
</gene>
<dbReference type="PANTHER" id="PTHR11908:SF153">
    <property type="entry name" value="DEHYDROGENASE"/>
    <property type="match status" value="1"/>
</dbReference>
<dbReference type="Proteomes" id="UP001220395">
    <property type="component" value="Chromosome"/>
</dbReference>
<reference evidence="2 3" key="1">
    <citation type="submission" date="2023-02" db="EMBL/GenBank/DDBJ databases">
        <title>Genome sequence of Sphingomonas naphthae.</title>
        <authorList>
            <person name="Kim S."/>
            <person name="Heo J."/>
            <person name="Kwon S.-W."/>
        </authorList>
    </citation>
    <scope>NUCLEOTIDE SEQUENCE [LARGE SCALE GENOMIC DNA]</scope>
    <source>
        <strain evidence="2 3">KACC 18716</strain>
    </source>
</reference>
<dbReference type="InterPro" id="IPR016208">
    <property type="entry name" value="Ald_Oxase/xanthine_DH-like"/>
</dbReference>
<dbReference type="SMART" id="SM01008">
    <property type="entry name" value="Ald_Xan_dh_C"/>
    <property type="match status" value="1"/>
</dbReference>
<dbReference type="InterPro" id="IPR037165">
    <property type="entry name" value="AldOxase/xan_DH_Mopterin-bd_sf"/>
</dbReference>
<sequence>MAASPAQAGIGTPVSRIDGPAKVTGAARYAADHPIEGLLYGVAVSSTIARGRIAALDDSAALAVPGVVTVIHHENRAHLPWRTSRYGDQLAPAGGKPLRPFYDDTIYYNGQPVALVVAETFEAARHAARLIAIDYEGERHNTDLDVAIAERFVPRQKPPSDRGDTDAALETAPVRHEGEYRLATEHHNPMELHGATVEWHGEGRLTVHDKTQGPAQVQDYLCNVFGFEPDDVRVLNPYVGGAFGAALRPLYHVFLATLAAKMLERSVRVVLTRQQMFTHVHRPEAIQRVALGAEADGKLTAISTIATTATSRYEAYAETIVEWGGQTYAAPNAHFDYAVAPIDSATPGSMRGPGAATGLTLFEMAMDELAYAADVDPLALRLTNYSDIEQIRQIPYTSKALKACYEQGAEAFGWDQRSQAPRSMREGRELIGWGMATGVWDAMFMKTSARARLGANGHLEVASATSDIGTGTYTIMAQIAAGVLGLPVEQVSAKLGDSSLPPAPLEGGSWGAASTGAAVQLACEALQAKLAEAAGKLEGRPFGSQPEIASVGFADGEMYLKADPQVRAPYGRIMAAAGVTELEAEATAAPGPRGMANQVVKARNTHSAVFAEVRVDEELGVVRITRIVSAIAAGRIINPKTARSQIVGGVVWGIGMALHEETMTDHHFGRIMNHSLAEYHIPAHADVDTIDVIFVEEQDSEVSPLGVKGVGEIGTVSTAAAIANAIFHATGKRVRELPITIDKLL</sequence>
<dbReference type="InterPro" id="IPR000674">
    <property type="entry name" value="Ald_Oxase/Xan_DH_a/b"/>
</dbReference>
<dbReference type="InterPro" id="IPR036856">
    <property type="entry name" value="Ald_Oxase/Xan_DH_a/b_sf"/>
</dbReference>
<dbReference type="PANTHER" id="PTHR11908">
    <property type="entry name" value="XANTHINE DEHYDROGENASE"/>
    <property type="match status" value="1"/>
</dbReference>
<dbReference type="Gene3D" id="3.30.365.10">
    <property type="entry name" value="Aldehyde oxidase/xanthine dehydrogenase, molybdopterin binding domain"/>
    <property type="match status" value="4"/>
</dbReference>
<feature type="domain" description="Aldehyde oxidase/xanthine dehydrogenase a/b hammerhead" evidence="1">
    <location>
        <begin position="24"/>
        <end position="139"/>
    </location>
</feature>
<dbReference type="Pfam" id="PF02738">
    <property type="entry name" value="MoCoBD_1"/>
    <property type="match status" value="1"/>
</dbReference>